<dbReference type="GO" id="GO:0005886">
    <property type="term" value="C:plasma membrane"/>
    <property type="evidence" value="ECO:0007669"/>
    <property type="project" value="UniProtKB-SubCell"/>
</dbReference>
<feature type="transmembrane region" description="Helical" evidence="6">
    <location>
        <begin position="6"/>
        <end position="27"/>
    </location>
</feature>
<dbReference type="EMBL" id="JAKUDL010000010">
    <property type="protein sequence ID" value="MCH4296457.1"/>
    <property type="molecule type" value="Genomic_DNA"/>
</dbReference>
<evidence type="ECO:0000256" key="6">
    <source>
        <dbReference type="SAM" id="Phobius"/>
    </source>
</evidence>
<keyword evidence="5 6" id="KW-0472">Membrane</keyword>
<protein>
    <submittedName>
        <fullName evidence="7">LysE family transporter</fullName>
    </submittedName>
</protein>
<keyword evidence="2" id="KW-1003">Cell membrane</keyword>
<name>A0AAJ1BKP0_9GAMM</name>
<dbReference type="Pfam" id="PF01810">
    <property type="entry name" value="LysE"/>
    <property type="match status" value="1"/>
</dbReference>
<keyword evidence="3 6" id="KW-0812">Transmembrane</keyword>
<dbReference type="RefSeq" id="WP_240592486.1">
    <property type="nucleotide sequence ID" value="NZ_JAKUDL010000010.1"/>
</dbReference>
<feature type="transmembrane region" description="Helical" evidence="6">
    <location>
        <begin position="39"/>
        <end position="65"/>
    </location>
</feature>
<evidence type="ECO:0000256" key="5">
    <source>
        <dbReference type="ARBA" id="ARBA00023136"/>
    </source>
</evidence>
<accession>A0AAJ1BKP0</accession>
<feature type="transmembrane region" description="Helical" evidence="6">
    <location>
        <begin position="71"/>
        <end position="93"/>
    </location>
</feature>
<sequence>MIDVALLGSIALIHTLALASPGPDFAIMLRVSTRQPRSVALMTALGIALAILVHTLASLTGLGLIIHTTPWLFVLVQAIGAIYLGYMGVGALLSVRKHWVRKHWAEGQSQQLTDTPAADEPALGNGRGLRLGLYTNLFNPKALVFFLTLFSAMVGPEVNTETRLSLLLLMFALSFAWFGLLALLLTKPGVKQALVRIGPVIDLITGALFLLVSVGILASLLSDLLS</sequence>
<dbReference type="PANTHER" id="PTHR30086:SF17">
    <property type="entry name" value="LYSE FAMILY TRANSLOCATOR"/>
    <property type="match status" value="1"/>
</dbReference>
<evidence type="ECO:0000256" key="3">
    <source>
        <dbReference type="ARBA" id="ARBA00022692"/>
    </source>
</evidence>
<proteinExistence type="predicted"/>
<comment type="subcellular location">
    <subcellularLocation>
        <location evidence="1">Cell membrane</location>
        <topology evidence="1">Multi-pass membrane protein</topology>
    </subcellularLocation>
</comment>
<reference evidence="7 8" key="1">
    <citation type="submission" date="2022-02" db="EMBL/GenBank/DDBJ databases">
        <title>The genome sequence of Shewanella sp. 3B26.</title>
        <authorList>
            <person name="Du J."/>
        </authorList>
    </citation>
    <scope>NUCLEOTIDE SEQUENCE [LARGE SCALE GENOMIC DNA]</scope>
    <source>
        <strain evidence="7 8">3B26</strain>
    </source>
</reference>
<keyword evidence="4 6" id="KW-1133">Transmembrane helix</keyword>
<dbReference type="Proteomes" id="UP001297581">
    <property type="component" value="Unassembled WGS sequence"/>
</dbReference>
<evidence type="ECO:0000313" key="8">
    <source>
        <dbReference type="Proteomes" id="UP001297581"/>
    </source>
</evidence>
<feature type="transmembrane region" description="Helical" evidence="6">
    <location>
        <begin position="166"/>
        <end position="185"/>
    </location>
</feature>
<gene>
    <name evidence="7" type="ORF">MJ923_19310</name>
</gene>
<feature type="transmembrane region" description="Helical" evidence="6">
    <location>
        <begin position="197"/>
        <end position="221"/>
    </location>
</feature>
<feature type="transmembrane region" description="Helical" evidence="6">
    <location>
        <begin position="137"/>
        <end position="154"/>
    </location>
</feature>
<evidence type="ECO:0000256" key="1">
    <source>
        <dbReference type="ARBA" id="ARBA00004651"/>
    </source>
</evidence>
<evidence type="ECO:0000256" key="2">
    <source>
        <dbReference type="ARBA" id="ARBA00022475"/>
    </source>
</evidence>
<dbReference type="PANTHER" id="PTHR30086">
    <property type="entry name" value="ARGININE EXPORTER PROTEIN ARGO"/>
    <property type="match status" value="1"/>
</dbReference>
<dbReference type="AlphaFoldDB" id="A0AAJ1BKP0"/>
<evidence type="ECO:0000313" key="7">
    <source>
        <dbReference type="EMBL" id="MCH4296457.1"/>
    </source>
</evidence>
<dbReference type="InterPro" id="IPR001123">
    <property type="entry name" value="LeuE-type"/>
</dbReference>
<evidence type="ECO:0000256" key="4">
    <source>
        <dbReference type="ARBA" id="ARBA00022989"/>
    </source>
</evidence>
<keyword evidence="8" id="KW-1185">Reference proteome</keyword>
<organism evidence="7 8">
    <name type="scientific">Shewanella zhuhaiensis</name>
    <dbReference type="NCBI Taxonomy" id="2919576"/>
    <lineage>
        <taxon>Bacteria</taxon>
        <taxon>Pseudomonadati</taxon>
        <taxon>Pseudomonadota</taxon>
        <taxon>Gammaproteobacteria</taxon>
        <taxon>Alteromonadales</taxon>
        <taxon>Shewanellaceae</taxon>
        <taxon>Shewanella</taxon>
    </lineage>
</organism>
<dbReference type="GO" id="GO:0015171">
    <property type="term" value="F:amino acid transmembrane transporter activity"/>
    <property type="evidence" value="ECO:0007669"/>
    <property type="project" value="TreeGrafter"/>
</dbReference>
<comment type="caution">
    <text evidence="7">The sequence shown here is derived from an EMBL/GenBank/DDBJ whole genome shotgun (WGS) entry which is preliminary data.</text>
</comment>